<feature type="compositionally biased region" description="Polar residues" evidence="2">
    <location>
        <begin position="1"/>
        <end position="18"/>
    </location>
</feature>
<name>A0A0V0QCR9_PSEPJ</name>
<dbReference type="InParanoid" id="A0A0V0QCR9"/>
<dbReference type="EMBL" id="LDAU01000197">
    <property type="protein sequence ID" value="KRX00031.1"/>
    <property type="molecule type" value="Genomic_DNA"/>
</dbReference>
<evidence type="ECO:0000313" key="3">
    <source>
        <dbReference type="EMBL" id="KRX00031.1"/>
    </source>
</evidence>
<protein>
    <submittedName>
        <fullName evidence="3">Uncharacterized protein</fullName>
    </submittedName>
</protein>
<sequence length="271" mass="33126">MKKQLNNQNYPNYSQNHQQNDKFQNKHDHKLQEKTAYNHENYQNYQQIKQYSSPSQKNQNHIDSSINQSQQNQYNYQLYQQQNHIQQQQQQQQQHQQQQQQKQQRPNSYKKDYQINREAKKLQEKENDIMSKAQAIENEMNSLKQQKVELLVKVFEDQITKDMDQDINNYKKQLVGNFEENKRQLVTKKQQKVEKLNNLVHNIQEQIRTFELIIEDLNEKKEELDTSCMAAIEYVKRENLRNLQEYKHKCQIQVEKRIQEFEQQIQEQVKL</sequence>
<feature type="compositionally biased region" description="Low complexity" evidence="2">
    <location>
        <begin position="81"/>
        <end position="104"/>
    </location>
</feature>
<dbReference type="OMA" id="ETQARIM"/>
<evidence type="ECO:0000256" key="2">
    <source>
        <dbReference type="SAM" id="MobiDB-lite"/>
    </source>
</evidence>
<proteinExistence type="predicted"/>
<dbReference type="AlphaFoldDB" id="A0A0V0QCR9"/>
<evidence type="ECO:0000313" key="4">
    <source>
        <dbReference type="Proteomes" id="UP000054937"/>
    </source>
</evidence>
<keyword evidence="4" id="KW-1185">Reference proteome</keyword>
<gene>
    <name evidence="3" type="ORF">PPERSA_00181</name>
</gene>
<dbReference type="Proteomes" id="UP000054937">
    <property type="component" value="Unassembled WGS sequence"/>
</dbReference>
<organism evidence="3 4">
    <name type="scientific">Pseudocohnilembus persalinus</name>
    <name type="common">Ciliate</name>
    <dbReference type="NCBI Taxonomy" id="266149"/>
    <lineage>
        <taxon>Eukaryota</taxon>
        <taxon>Sar</taxon>
        <taxon>Alveolata</taxon>
        <taxon>Ciliophora</taxon>
        <taxon>Intramacronucleata</taxon>
        <taxon>Oligohymenophorea</taxon>
        <taxon>Scuticociliatia</taxon>
        <taxon>Philasterida</taxon>
        <taxon>Pseudocohnilembidae</taxon>
        <taxon>Pseudocohnilembus</taxon>
    </lineage>
</organism>
<comment type="caution">
    <text evidence="3">The sequence shown here is derived from an EMBL/GenBank/DDBJ whole genome shotgun (WGS) entry which is preliminary data.</text>
</comment>
<feature type="coiled-coil region" evidence="1">
    <location>
        <begin position="186"/>
        <end position="227"/>
    </location>
</feature>
<accession>A0A0V0QCR9</accession>
<feature type="region of interest" description="Disordered" evidence="2">
    <location>
        <begin position="81"/>
        <end position="112"/>
    </location>
</feature>
<evidence type="ECO:0000256" key="1">
    <source>
        <dbReference type="SAM" id="Coils"/>
    </source>
</evidence>
<reference evidence="3 4" key="1">
    <citation type="journal article" date="2015" name="Sci. Rep.">
        <title>Genome of the facultative scuticociliatosis pathogen Pseudocohnilembus persalinus provides insight into its virulence through horizontal gene transfer.</title>
        <authorList>
            <person name="Xiong J."/>
            <person name="Wang G."/>
            <person name="Cheng J."/>
            <person name="Tian M."/>
            <person name="Pan X."/>
            <person name="Warren A."/>
            <person name="Jiang C."/>
            <person name="Yuan D."/>
            <person name="Miao W."/>
        </authorList>
    </citation>
    <scope>NUCLEOTIDE SEQUENCE [LARGE SCALE GENOMIC DNA]</scope>
    <source>
        <strain evidence="3">36N120E</strain>
    </source>
</reference>
<dbReference type="OrthoDB" id="10650894at2759"/>
<feature type="region of interest" description="Disordered" evidence="2">
    <location>
        <begin position="1"/>
        <end position="28"/>
    </location>
</feature>
<feature type="compositionally biased region" description="Basic and acidic residues" evidence="2">
    <location>
        <begin position="19"/>
        <end position="28"/>
    </location>
</feature>
<keyword evidence="1" id="KW-0175">Coiled coil</keyword>